<accession>A0A6V7PS17</accession>
<protein>
    <recommendedName>
        <fullName evidence="2">Copia protein</fullName>
    </recommendedName>
</protein>
<dbReference type="AlphaFoldDB" id="A0A6V7PS17"/>
<dbReference type="EMBL" id="LR862151">
    <property type="protein sequence ID" value="CAD1833565.1"/>
    <property type="molecule type" value="Genomic_DNA"/>
</dbReference>
<dbReference type="InterPro" id="IPR043502">
    <property type="entry name" value="DNA/RNA_pol_sf"/>
</dbReference>
<dbReference type="SUPFAM" id="SSF56672">
    <property type="entry name" value="DNA/RNA polymerases"/>
    <property type="match status" value="1"/>
</dbReference>
<gene>
    <name evidence="1" type="ORF">CB5_LOCUS16776</name>
</gene>
<evidence type="ECO:0008006" key="2">
    <source>
        <dbReference type="Google" id="ProtNLM"/>
    </source>
</evidence>
<reference evidence="1" key="1">
    <citation type="submission" date="2020-07" db="EMBL/GenBank/DDBJ databases">
        <authorList>
            <person name="Lin J."/>
        </authorList>
    </citation>
    <scope>NUCLEOTIDE SEQUENCE</scope>
</reference>
<dbReference type="CDD" id="cd09272">
    <property type="entry name" value="RNase_HI_RT_Ty1"/>
    <property type="match status" value="1"/>
</dbReference>
<organism evidence="1">
    <name type="scientific">Ananas comosus var. bracteatus</name>
    <name type="common">red pineapple</name>
    <dbReference type="NCBI Taxonomy" id="296719"/>
    <lineage>
        <taxon>Eukaryota</taxon>
        <taxon>Viridiplantae</taxon>
        <taxon>Streptophyta</taxon>
        <taxon>Embryophyta</taxon>
        <taxon>Tracheophyta</taxon>
        <taxon>Spermatophyta</taxon>
        <taxon>Magnoliopsida</taxon>
        <taxon>Liliopsida</taxon>
        <taxon>Poales</taxon>
        <taxon>Bromeliaceae</taxon>
        <taxon>Bromelioideae</taxon>
        <taxon>Ananas</taxon>
    </lineage>
</organism>
<dbReference type="PANTHER" id="PTHR11439">
    <property type="entry name" value="GAG-POL-RELATED RETROTRANSPOSON"/>
    <property type="match status" value="1"/>
</dbReference>
<sequence>MGCERGLDLLEWICQQHPCPALASRHAPSPPNSDDPCLARSQAIYKMNESLHKDLLRKPNNDEMAATMNMRVSQFRQHLEVGTTAYGLWYPMGTSLDLIGYSDADWAGSADGTKSTSGACFYIGHCLVAWHSKKQNCIPLSIAEAEYISAGSCSTQLLWMKSLLSDYRIPSTTLTILCDNTSAITISKNPVLHSRTKHIELKYHFLRELVESNVLQLEYISTENQLADILTKPLDQKRFLHLRKAIGMNPSI</sequence>
<evidence type="ECO:0000313" key="1">
    <source>
        <dbReference type="EMBL" id="CAD1833565.1"/>
    </source>
</evidence>
<name>A0A6V7PS17_ANACO</name>
<dbReference type="PANTHER" id="PTHR11439:SF483">
    <property type="entry name" value="PEPTIDE SYNTHASE GLIP-LIKE, PUTATIVE (AFU_ORTHOLOGUE AFUA_3G12920)-RELATED"/>
    <property type="match status" value="1"/>
</dbReference>
<proteinExistence type="predicted"/>